<comment type="similarity">
    <text evidence="2">In the C-terminal section; belongs to the transferase hexapeptide repeat family.</text>
</comment>
<comment type="cofactor">
    <cofactor evidence="1">
        <name>Mg(2+)</name>
        <dbReference type="ChEBI" id="CHEBI:18420"/>
    </cofactor>
</comment>
<dbReference type="InterPro" id="IPR029044">
    <property type="entry name" value="Nucleotide-diphossugar_trans"/>
</dbReference>
<keyword evidence="9" id="KW-0133">Cell shape</keyword>
<dbReference type="InterPro" id="IPR011004">
    <property type="entry name" value="Trimer_LpxA-like_sf"/>
</dbReference>
<gene>
    <name evidence="18" type="ORF">B9J77_02590</name>
</gene>
<organism evidence="18 19">
    <name type="scientific">candidate division NPL-UPA2 bacterium Unc8</name>
    <dbReference type="NCBI Taxonomy" id="1980939"/>
    <lineage>
        <taxon>Bacteria</taxon>
    </lineage>
</organism>
<dbReference type="Proteomes" id="UP000266287">
    <property type="component" value="Unassembled WGS sequence"/>
</dbReference>
<evidence type="ECO:0000256" key="2">
    <source>
        <dbReference type="ARBA" id="ARBA00007707"/>
    </source>
</evidence>
<comment type="function">
    <text evidence="16">Catalyzes the last two sequential reactions in the de novo biosynthetic pathway for UDP-N-acetylglucosamine (UDP-GlcNAc). The C-terminal domain catalyzes the transfer of acetyl group from acetyl coenzyme A to glucosamine-1-phosphate (GlcN-1-P) to produce N-acetylglucosamine-1-phosphate (GlcNAc-1-P), which is converted into UDP-GlcNAc by the transfer of uridine 5-monophosphate (from uridine 5-triphosphate), a reaction catalyzed by the N-terminal domain.</text>
</comment>
<comment type="similarity">
    <text evidence="3">In the N-terminal section; belongs to the N-acetylglucosamine-1-phosphate uridyltransferase family.</text>
</comment>
<keyword evidence="4" id="KW-0963">Cytoplasm</keyword>
<comment type="catalytic activity">
    <reaction evidence="15">
        <text>N-acetyl-alpha-D-glucosamine 1-phosphate + UTP + H(+) = UDP-N-acetyl-alpha-D-glucosamine + diphosphate</text>
        <dbReference type="Rhea" id="RHEA:13509"/>
        <dbReference type="ChEBI" id="CHEBI:15378"/>
        <dbReference type="ChEBI" id="CHEBI:33019"/>
        <dbReference type="ChEBI" id="CHEBI:46398"/>
        <dbReference type="ChEBI" id="CHEBI:57705"/>
        <dbReference type="ChEBI" id="CHEBI:57776"/>
        <dbReference type="EC" id="2.7.7.23"/>
    </reaction>
</comment>
<dbReference type="InterPro" id="IPR050065">
    <property type="entry name" value="GlmU-like"/>
</dbReference>
<dbReference type="SUPFAM" id="SSF51161">
    <property type="entry name" value="Trimeric LpxA-like enzymes"/>
    <property type="match status" value="1"/>
</dbReference>
<evidence type="ECO:0000256" key="13">
    <source>
        <dbReference type="ARBA" id="ARBA00023316"/>
    </source>
</evidence>
<comment type="catalytic activity">
    <reaction evidence="14">
        <text>alpha-D-glucosamine 1-phosphate + acetyl-CoA = N-acetyl-alpha-D-glucosamine 1-phosphate + CoA + H(+)</text>
        <dbReference type="Rhea" id="RHEA:13725"/>
        <dbReference type="ChEBI" id="CHEBI:15378"/>
        <dbReference type="ChEBI" id="CHEBI:57287"/>
        <dbReference type="ChEBI" id="CHEBI:57288"/>
        <dbReference type="ChEBI" id="CHEBI:57776"/>
        <dbReference type="ChEBI" id="CHEBI:58516"/>
        <dbReference type="EC" id="2.3.1.157"/>
    </reaction>
</comment>
<evidence type="ECO:0000256" key="7">
    <source>
        <dbReference type="ARBA" id="ARBA00022723"/>
    </source>
</evidence>
<dbReference type="AlphaFoldDB" id="A0A399FW52"/>
<dbReference type="SUPFAM" id="SSF53448">
    <property type="entry name" value="Nucleotide-diphospho-sugar transferases"/>
    <property type="match status" value="1"/>
</dbReference>
<protein>
    <submittedName>
        <fullName evidence="18">Multidrug transporter</fullName>
    </submittedName>
</protein>
<evidence type="ECO:0000256" key="6">
    <source>
        <dbReference type="ARBA" id="ARBA00022695"/>
    </source>
</evidence>
<dbReference type="PANTHER" id="PTHR43584:SF3">
    <property type="entry name" value="BIFUNCTIONAL PROTEIN GLMU"/>
    <property type="match status" value="1"/>
</dbReference>
<evidence type="ECO:0000256" key="11">
    <source>
        <dbReference type="ARBA" id="ARBA00023268"/>
    </source>
</evidence>
<evidence type="ECO:0000313" key="18">
    <source>
        <dbReference type="EMBL" id="RII00391.1"/>
    </source>
</evidence>
<reference evidence="18 19" key="1">
    <citation type="submission" date="2018-08" db="EMBL/GenBank/DDBJ databases">
        <title>Draft genome of candidate division NPL-UPA2 bacterium Unc8 that adapted to ultra-basic serpentinizing groundwater.</title>
        <authorList>
            <person name="Ishii S."/>
            <person name="Suzuki S."/>
            <person name="Nealson K.H."/>
        </authorList>
    </citation>
    <scope>NUCLEOTIDE SEQUENCE [LARGE SCALE GENOMIC DNA]</scope>
    <source>
        <strain evidence="18">Unc8</strain>
    </source>
</reference>
<dbReference type="InterPro" id="IPR025877">
    <property type="entry name" value="MobA-like_NTP_Trfase"/>
</dbReference>
<dbReference type="GO" id="GO:0003977">
    <property type="term" value="F:UDP-N-acetylglucosamine diphosphorylase activity"/>
    <property type="evidence" value="ECO:0007669"/>
    <property type="project" value="UniProtKB-EC"/>
</dbReference>
<evidence type="ECO:0000256" key="15">
    <source>
        <dbReference type="ARBA" id="ARBA00048493"/>
    </source>
</evidence>
<name>A0A399FW52_UNCN2</name>
<evidence type="ECO:0000256" key="9">
    <source>
        <dbReference type="ARBA" id="ARBA00022960"/>
    </source>
</evidence>
<evidence type="ECO:0000256" key="3">
    <source>
        <dbReference type="ARBA" id="ARBA00007947"/>
    </source>
</evidence>
<keyword evidence="8" id="KW-0460">Magnesium</keyword>
<keyword evidence="6" id="KW-0548">Nucleotidyltransferase</keyword>
<dbReference type="GO" id="GO:0019134">
    <property type="term" value="F:glucosamine-1-phosphate N-acetyltransferase activity"/>
    <property type="evidence" value="ECO:0007669"/>
    <property type="project" value="UniProtKB-EC"/>
</dbReference>
<keyword evidence="11" id="KW-0511">Multifunctional enzyme</keyword>
<keyword evidence="12" id="KW-0012">Acyltransferase</keyword>
<evidence type="ECO:0000256" key="12">
    <source>
        <dbReference type="ARBA" id="ARBA00023315"/>
    </source>
</evidence>
<evidence type="ECO:0000256" key="5">
    <source>
        <dbReference type="ARBA" id="ARBA00022679"/>
    </source>
</evidence>
<dbReference type="Gene3D" id="3.90.550.10">
    <property type="entry name" value="Spore Coat Polysaccharide Biosynthesis Protein SpsA, Chain A"/>
    <property type="match status" value="1"/>
</dbReference>
<evidence type="ECO:0000256" key="16">
    <source>
        <dbReference type="ARBA" id="ARBA00049628"/>
    </source>
</evidence>
<evidence type="ECO:0000256" key="1">
    <source>
        <dbReference type="ARBA" id="ARBA00001946"/>
    </source>
</evidence>
<evidence type="ECO:0000256" key="10">
    <source>
        <dbReference type="ARBA" id="ARBA00022984"/>
    </source>
</evidence>
<evidence type="ECO:0000256" key="4">
    <source>
        <dbReference type="ARBA" id="ARBA00022490"/>
    </source>
</evidence>
<sequence length="500" mass="55902">MNNQKQQILRTIKGLSSEMRVTSEDVSIILAAGHGKRIKSEIPKMLHKIWNIPTICRVVDTVGDVLGNSRIVVVGIKGDEVAGQIGKRDGITFAYQEEQKGTGHALQIALNTFGGKEYNGNIYVFPGDMGLITTEIVRKFKEEFERSHPDMLVLTGIYEEKIENNYYGRVLRVPEKDRTGNSSGSNHGLIIEIIEYKDILALDSDYTTRFNGREYCFTSSALLNIGEFNSGVYAFRGKLVKKYITEITKKNVQGEFYITELIKIFNRHQLSVGALKMADHTALLAFNNKSALRDMEGIARSRVYNKIGNIITIENKEDFFLADTVVESILTLDKEKGPLDIVIEKGVYLYDGVELNKGIHIKKNSVLNGNIKLGEGVIICENVSLSTYPEQVMKIGDHTEILKGNIIKGNTHIGRDCRIESSVNITGGDEYPTRIGDNVTIKGTSYVFGSIIENDQWIEHSIIKKKYIRKVISDGSVQQIKHYLPPPEGISSISNLPYSS</sequence>
<proteinExistence type="inferred from homology"/>
<evidence type="ECO:0000256" key="14">
    <source>
        <dbReference type="ARBA" id="ARBA00048247"/>
    </source>
</evidence>
<evidence type="ECO:0000259" key="17">
    <source>
        <dbReference type="Pfam" id="PF12804"/>
    </source>
</evidence>
<dbReference type="Gene3D" id="2.160.10.10">
    <property type="entry name" value="Hexapeptide repeat proteins"/>
    <property type="match status" value="1"/>
</dbReference>
<keyword evidence="7" id="KW-0479">Metal-binding</keyword>
<dbReference type="EMBL" id="NDHY01000004">
    <property type="protein sequence ID" value="RII00391.1"/>
    <property type="molecule type" value="Genomic_DNA"/>
</dbReference>
<comment type="caution">
    <text evidence="18">The sequence shown here is derived from an EMBL/GenBank/DDBJ whole genome shotgun (WGS) entry which is preliminary data.</text>
</comment>
<evidence type="ECO:0000313" key="19">
    <source>
        <dbReference type="Proteomes" id="UP000266287"/>
    </source>
</evidence>
<dbReference type="Pfam" id="PF12804">
    <property type="entry name" value="NTP_transf_3"/>
    <property type="match status" value="1"/>
</dbReference>
<accession>A0A399FW52</accession>
<keyword evidence="13" id="KW-0961">Cell wall biogenesis/degradation</keyword>
<keyword evidence="5" id="KW-0808">Transferase</keyword>
<evidence type="ECO:0000256" key="8">
    <source>
        <dbReference type="ARBA" id="ARBA00022842"/>
    </source>
</evidence>
<feature type="domain" description="MobA-like NTP transferase" evidence="17">
    <location>
        <begin position="28"/>
        <end position="155"/>
    </location>
</feature>
<dbReference type="PANTHER" id="PTHR43584">
    <property type="entry name" value="NUCLEOTIDYL TRANSFERASE"/>
    <property type="match status" value="1"/>
</dbReference>
<keyword evidence="10" id="KW-0573">Peptidoglycan synthesis</keyword>